<comment type="caution">
    <text evidence="3">The sequence shown here is derived from an EMBL/GenBank/DDBJ whole genome shotgun (WGS) entry which is preliminary data.</text>
</comment>
<dbReference type="PIRSF" id="PIRSF002741">
    <property type="entry name" value="MppA"/>
    <property type="match status" value="1"/>
</dbReference>
<gene>
    <name evidence="3" type="ORF">PGX00_09985</name>
</gene>
<evidence type="ECO:0000256" key="1">
    <source>
        <dbReference type="SAM" id="SignalP"/>
    </source>
</evidence>
<dbReference type="Pfam" id="PF00496">
    <property type="entry name" value="SBP_bac_5"/>
    <property type="match status" value="1"/>
</dbReference>
<dbReference type="InterPro" id="IPR039424">
    <property type="entry name" value="SBP_5"/>
</dbReference>
<dbReference type="Proteomes" id="UP001210678">
    <property type="component" value="Unassembled WGS sequence"/>
</dbReference>
<dbReference type="EMBL" id="JAQLOI010000001">
    <property type="protein sequence ID" value="MDB1123958.1"/>
    <property type="molecule type" value="Genomic_DNA"/>
</dbReference>
<dbReference type="RefSeq" id="WP_272135777.1">
    <property type="nucleotide sequence ID" value="NZ_JAQLOI010000001.1"/>
</dbReference>
<dbReference type="InterPro" id="IPR030678">
    <property type="entry name" value="Peptide/Ni-bd"/>
</dbReference>
<dbReference type="SUPFAM" id="SSF53850">
    <property type="entry name" value="Periplasmic binding protein-like II"/>
    <property type="match status" value="1"/>
</dbReference>
<keyword evidence="1" id="KW-0732">Signal</keyword>
<feature type="signal peptide" evidence="1">
    <location>
        <begin position="1"/>
        <end position="21"/>
    </location>
</feature>
<dbReference type="CDD" id="cd08497">
    <property type="entry name" value="MbnE-like"/>
    <property type="match status" value="1"/>
</dbReference>
<proteinExistence type="predicted"/>
<sequence>MRINKTLTAVILSGCSFFGWADQPLPANLTWETNVDEPLFASDKAEFGGTFRTSISSFPQTFRTVGPDANGSFRAWLLDAHPALVSKHPNTDEWIPDLATEWAFSEDHKTVFFRLNPKAKWSDGEPVTADDFTYVLTLMRSKDIVAPWYNTYYTTVLKDVVKYDQYTISVTLSEAKDKKDLLESTNMAPRPKHFYKPDTDENSDGVDDNFVKKYNFKAEPTTWAYAIDKVKKGRSITFKHVGEDWWGYSNPYYKNRYNVEKIRVQVIRDDDIARKHFEKGDLDSYHLVRPTLWHEKSNGKIYQKGYVQKFWGFNQVPQGAGGMWLNTAKPNLDDINVRKGIAHATDFDGMIENVLRGDYSRQPNGMGVGQEKFTNESITAPKFEPALAAEYFDKAGFSQMGPDGIRVNDKGEKLTFAITYSARFHTPRLAYLKEQAKLAGLEFTLNLIDGSSAFKYVSEKKHEISFHGMGSGSQPHYWEYLHSANANKPQTNNFTNYSTPELDKLIMEFRSEFSREKREDLSRTIQKIVDDASIIIPGYMVPYTRSAHWRWMKFPEQPMTKKTESLFSTGAPSDLGTYWIDQDAKKETLSEMKKGTAYEPVTIINDTYKF</sequence>
<dbReference type="Gene3D" id="3.10.105.10">
    <property type="entry name" value="Dipeptide-binding Protein, Domain 3"/>
    <property type="match status" value="1"/>
</dbReference>
<accession>A0ABT4YSD1</accession>
<protein>
    <submittedName>
        <fullName evidence="3">Extracellular solute-binding protein</fullName>
    </submittedName>
</protein>
<reference evidence="3 4" key="1">
    <citation type="submission" date="2023-01" db="EMBL/GenBank/DDBJ databases">
        <title>Vibrio sp. KJ40-1 sp.nov, isolated from marine algae.</title>
        <authorList>
            <person name="Butt M."/>
            <person name="Kim J.M.J."/>
            <person name="Jeon C.O.C."/>
        </authorList>
    </citation>
    <scope>NUCLEOTIDE SEQUENCE [LARGE SCALE GENOMIC DNA]</scope>
    <source>
        <strain evidence="3 4">KJ40-1</strain>
    </source>
</reference>
<evidence type="ECO:0000313" key="3">
    <source>
        <dbReference type="EMBL" id="MDB1123958.1"/>
    </source>
</evidence>
<feature type="domain" description="Solute-binding protein family 5" evidence="2">
    <location>
        <begin position="94"/>
        <end position="478"/>
    </location>
</feature>
<keyword evidence="4" id="KW-1185">Reference proteome</keyword>
<dbReference type="InterPro" id="IPR000914">
    <property type="entry name" value="SBP_5_dom"/>
</dbReference>
<evidence type="ECO:0000313" key="4">
    <source>
        <dbReference type="Proteomes" id="UP001210678"/>
    </source>
</evidence>
<dbReference type="Gene3D" id="3.40.190.10">
    <property type="entry name" value="Periplasmic binding protein-like II"/>
    <property type="match status" value="1"/>
</dbReference>
<name>A0ABT4YSD1_9VIBR</name>
<dbReference type="PANTHER" id="PTHR30290">
    <property type="entry name" value="PERIPLASMIC BINDING COMPONENT OF ABC TRANSPORTER"/>
    <property type="match status" value="1"/>
</dbReference>
<evidence type="ECO:0000259" key="2">
    <source>
        <dbReference type="Pfam" id="PF00496"/>
    </source>
</evidence>
<organism evidence="3 4">
    <name type="scientific">Vibrio algarum</name>
    <dbReference type="NCBI Taxonomy" id="3020714"/>
    <lineage>
        <taxon>Bacteria</taxon>
        <taxon>Pseudomonadati</taxon>
        <taxon>Pseudomonadota</taxon>
        <taxon>Gammaproteobacteria</taxon>
        <taxon>Vibrionales</taxon>
        <taxon>Vibrionaceae</taxon>
        <taxon>Vibrio</taxon>
    </lineage>
</organism>
<feature type="chain" id="PRO_5047333923" evidence="1">
    <location>
        <begin position="22"/>
        <end position="610"/>
    </location>
</feature>